<accession>A0ABQ1N1F8</accession>
<organism evidence="2 3">
    <name type="scientific">Belliella aquatica</name>
    <dbReference type="NCBI Taxonomy" id="1323734"/>
    <lineage>
        <taxon>Bacteria</taxon>
        <taxon>Pseudomonadati</taxon>
        <taxon>Bacteroidota</taxon>
        <taxon>Cytophagia</taxon>
        <taxon>Cytophagales</taxon>
        <taxon>Cyclobacteriaceae</taxon>
        <taxon>Belliella</taxon>
    </lineage>
</organism>
<dbReference type="EMBL" id="BMFD01000010">
    <property type="protein sequence ID" value="GGC47077.1"/>
    <property type="molecule type" value="Genomic_DNA"/>
</dbReference>
<name>A0ABQ1N1F8_9BACT</name>
<dbReference type="Proteomes" id="UP000635885">
    <property type="component" value="Unassembled WGS sequence"/>
</dbReference>
<comment type="caution">
    <text evidence="2">The sequence shown here is derived from an EMBL/GenBank/DDBJ whole genome shotgun (WGS) entry which is preliminary data.</text>
</comment>
<proteinExistence type="predicted"/>
<reference evidence="3" key="1">
    <citation type="journal article" date="2019" name="Int. J. Syst. Evol. Microbiol.">
        <title>The Global Catalogue of Microorganisms (GCM) 10K type strain sequencing project: providing services to taxonomists for standard genome sequencing and annotation.</title>
        <authorList>
            <consortium name="The Broad Institute Genomics Platform"/>
            <consortium name="The Broad Institute Genome Sequencing Center for Infectious Disease"/>
            <person name="Wu L."/>
            <person name="Ma J."/>
        </authorList>
    </citation>
    <scope>NUCLEOTIDE SEQUENCE [LARGE SCALE GENOMIC DNA]</scope>
    <source>
        <strain evidence="3">CGMCC 1.12479</strain>
    </source>
</reference>
<protein>
    <submittedName>
        <fullName evidence="2">Uncharacterized protein</fullName>
    </submittedName>
</protein>
<keyword evidence="3" id="KW-1185">Reference proteome</keyword>
<keyword evidence="1" id="KW-0812">Transmembrane</keyword>
<gene>
    <name evidence="2" type="ORF">GCM10010993_27180</name>
</gene>
<keyword evidence="1" id="KW-1133">Transmembrane helix</keyword>
<evidence type="ECO:0000256" key="1">
    <source>
        <dbReference type="SAM" id="Phobius"/>
    </source>
</evidence>
<evidence type="ECO:0000313" key="2">
    <source>
        <dbReference type="EMBL" id="GGC47077.1"/>
    </source>
</evidence>
<dbReference type="RefSeq" id="WP_229744485.1">
    <property type="nucleotide sequence ID" value="NZ_BMFD01000010.1"/>
</dbReference>
<feature type="transmembrane region" description="Helical" evidence="1">
    <location>
        <begin position="273"/>
        <end position="291"/>
    </location>
</feature>
<feature type="transmembrane region" description="Helical" evidence="1">
    <location>
        <begin position="243"/>
        <end position="261"/>
    </location>
</feature>
<keyword evidence="1" id="KW-0472">Membrane</keyword>
<sequence>MQSKLKLGKFKYVKILQFMMKVMLGKSVFVWSILFTFSILKVTSVFSQSNSYFDEGKYVNYPIITFKENFWGNPRYLIEDKKIKASQVREYMEIMPGDANDFAQTHSKTKTGKALQLTSSLVQLGSVAYIGNNIGNLNNEVIRNFLIVSTLSRITSGVGTQMNRTGIRKLNILIENHNYLIRQEQLTGRYLRSDFRNNFFGQRIDLYEGPNLLSKEQVNDLKIENPDFQYTFKKAENAQKLSLALDAVSLATQILFVTYIISPRFQSSTPSNFLVPLAITSFGLSISSPMIRRSARNKTRLALQDFNFKN</sequence>
<evidence type="ECO:0000313" key="3">
    <source>
        <dbReference type="Proteomes" id="UP000635885"/>
    </source>
</evidence>